<evidence type="ECO:0000313" key="9">
    <source>
        <dbReference type="EMBL" id="JAS95232.1"/>
    </source>
</evidence>
<feature type="chain" id="PRO_5008585611" description="Methuselah N-terminal domain-containing protein" evidence="8">
    <location>
        <begin position="25"/>
        <end position="179"/>
    </location>
</feature>
<evidence type="ECO:0000256" key="8">
    <source>
        <dbReference type="SAM" id="SignalP"/>
    </source>
</evidence>
<comment type="similarity">
    <text evidence="2">Belongs to the G-protein coupled receptor 2 family. Mth subfamily.</text>
</comment>
<dbReference type="InterPro" id="IPR023311">
    <property type="entry name" value="Methusela_ecto_dom_2"/>
</dbReference>
<keyword evidence="7" id="KW-0812">Transmembrane</keyword>
<keyword evidence="6" id="KW-0807">Transducer</keyword>
<feature type="transmembrane region" description="Helical" evidence="7">
    <location>
        <begin position="158"/>
        <end position="178"/>
    </location>
</feature>
<accession>A0A1B6J7U3</accession>
<sequence length="179" mass="19719">MKGFSSTLIFSVVVLSVAGPLVRSQEVCVVPKCCPIGQTYPGPRKSCQNSSLQFEPDILNGTEVIESSDSRVLNIIVGNPCQYEKFRLEPDQNSDDEFYILCNGSLFAPFQSNQMYKTSHYCLDSFLSSDGKRVVTLPLLCSPPPPPPPTIFERIAMATYPVGLLISVPFLILTIMVYG</sequence>
<reference evidence="9" key="1">
    <citation type="submission" date="2015-11" db="EMBL/GenBank/DDBJ databases">
        <title>De novo transcriptome assembly of four potential Pierce s Disease insect vectors from Arizona vineyards.</title>
        <authorList>
            <person name="Tassone E.E."/>
        </authorList>
    </citation>
    <scope>NUCLEOTIDE SEQUENCE</scope>
</reference>
<protein>
    <recommendedName>
        <fullName evidence="10">Methuselah N-terminal domain-containing protein</fullName>
    </recommendedName>
</protein>
<comment type="subcellular location">
    <subcellularLocation>
        <location evidence="1">Membrane</location>
        <topology evidence="1">Multi-pass membrane protein</topology>
    </subcellularLocation>
</comment>
<feature type="signal peptide" evidence="8">
    <location>
        <begin position="1"/>
        <end position="24"/>
    </location>
</feature>
<dbReference type="GO" id="GO:0004930">
    <property type="term" value="F:G protein-coupled receptor activity"/>
    <property type="evidence" value="ECO:0007669"/>
    <property type="project" value="UniProtKB-KW"/>
</dbReference>
<dbReference type="InterPro" id="IPR052808">
    <property type="entry name" value="GPCR_Mth-like"/>
</dbReference>
<proteinExistence type="inferred from homology"/>
<evidence type="ECO:0000256" key="7">
    <source>
        <dbReference type="SAM" id="Phobius"/>
    </source>
</evidence>
<dbReference type="InterPro" id="IPR036272">
    <property type="entry name" value="Methuselah_N_sf"/>
</dbReference>
<keyword evidence="5" id="KW-0675">Receptor</keyword>
<evidence type="ECO:0000256" key="3">
    <source>
        <dbReference type="ARBA" id="ARBA00022729"/>
    </source>
</evidence>
<evidence type="ECO:0000256" key="5">
    <source>
        <dbReference type="ARBA" id="ARBA00023170"/>
    </source>
</evidence>
<evidence type="ECO:0000256" key="4">
    <source>
        <dbReference type="ARBA" id="ARBA00023040"/>
    </source>
</evidence>
<dbReference type="AlphaFoldDB" id="A0A1B6J7U3"/>
<name>A0A1B6J7U3_9HEMI</name>
<dbReference type="PANTHER" id="PTHR46953:SF1">
    <property type="entry name" value="G-PROTEIN COUPLED RECEPTOR MTH-LIKE 1-RELATED"/>
    <property type="match status" value="1"/>
</dbReference>
<feature type="non-terminal residue" evidence="9">
    <location>
        <position position="179"/>
    </location>
</feature>
<keyword evidence="3 8" id="KW-0732">Signal</keyword>
<organism evidence="9">
    <name type="scientific">Homalodisca liturata</name>
    <dbReference type="NCBI Taxonomy" id="320908"/>
    <lineage>
        <taxon>Eukaryota</taxon>
        <taxon>Metazoa</taxon>
        <taxon>Ecdysozoa</taxon>
        <taxon>Arthropoda</taxon>
        <taxon>Hexapoda</taxon>
        <taxon>Insecta</taxon>
        <taxon>Pterygota</taxon>
        <taxon>Neoptera</taxon>
        <taxon>Paraneoptera</taxon>
        <taxon>Hemiptera</taxon>
        <taxon>Auchenorrhyncha</taxon>
        <taxon>Membracoidea</taxon>
        <taxon>Cicadellidae</taxon>
        <taxon>Cicadellinae</taxon>
        <taxon>Proconiini</taxon>
        <taxon>Homalodisca</taxon>
    </lineage>
</organism>
<evidence type="ECO:0008006" key="10">
    <source>
        <dbReference type="Google" id="ProtNLM"/>
    </source>
</evidence>
<dbReference type="Gene3D" id="2.170.180.11">
    <property type="entry name" value="Methuselah ectodomain, domain 2"/>
    <property type="match status" value="1"/>
</dbReference>
<dbReference type="EMBL" id="GECU01012474">
    <property type="protein sequence ID" value="JAS95232.1"/>
    <property type="molecule type" value="Transcribed_RNA"/>
</dbReference>
<keyword evidence="4" id="KW-0297">G-protein coupled receptor</keyword>
<keyword evidence="7" id="KW-1133">Transmembrane helix</keyword>
<evidence type="ECO:0000256" key="1">
    <source>
        <dbReference type="ARBA" id="ARBA00004141"/>
    </source>
</evidence>
<evidence type="ECO:0000256" key="2">
    <source>
        <dbReference type="ARBA" id="ARBA00008979"/>
    </source>
</evidence>
<dbReference type="GO" id="GO:0016020">
    <property type="term" value="C:membrane"/>
    <property type="evidence" value="ECO:0007669"/>
    <property type="project" value="UniProtKB-SubCell"/>
</dbReference>
<gene>
    <name evidence="9" type="ORF">g.36992</name>
</gene>
<keyword evidence="7" id="KW-0472">Membrane</keyword>
<evidence type="ECO:0000256" key="6">
    <source>
        <dbReference type="ARBA" id="ARBA00023224"/>
    </source>
</evidence>
<dbReference type="PANTHER" id="PTHR46953">
    <property type="entry name" value="G-PROTEIN COUPLED RECEPTOR MTH-LIKE 1-RELATED"/>
    <property type="match status" value="1"/>
</dbReference>
<dbReference type="SUPFAM" id="SSF63877">
    <property type="entry name" value="Methuselah ectodomain"/>
    <property type="match status" value="1"/>
</dbReference>